<comment type="caution">
    <text evidence="13">The sequence shown here is derived from an EMBL/GenBank/DDBJ whole genome shotgun (WGS) entry which is preliminary data.</text>
</comment>
<protein>
    <recommendedName>
        <fullName evidence="4">Photosystem II 10 kDa polypeptide, chloroplastic</fullName>
    </recommendedName>
</protein>
<evidence type="ECO:0000313" key="14">
    <source>
        <dbReference type="Proteomes" id="UP001153555"/>
    </source>
</evidence>
<dbReference type="Proteomes" id="UP001153555">
    <property type="component" value="Unassembled WGS sequence"/>
</dbReference>
<evidence type="ECO:0000256" key="9">
    <source>
        <dbReference type="ARBA" id="ARBA00023078"/>
    </source>
</evidence>
<keyword evidence="6" id="KW-0602">Photosynthesis</keyword>
<keyword evidence="8" id="KW-0809">Transit peptide</keyword>
<keyword evidence="9" id="KW-0793">Thylakoid</keyword>
<reference evidence="13" key="1">
    <citation type="submission" date="2019-12" db="EMBL/GenBank/DDBJ databases">
        <authorList>
            <person name="Scholes J."/>
        </authorList>
    </citation>
    <scope>NUCLEOTIDE SEQUENCE</scope>
</reference>
<evidence type="ECO:0000256" key="3">
    <source>
        <dbReference type="ARBA" id="ARBA00006659"/>
    </source>
</evidence>
<keyword evidence="7" id="KW-0934">Plastid</keyword>
<gene>
    <name evidence="13" type="ORF">SHERM_00307</name>
</gene>
<evidence type="ECO:0000256" key="12">
    <source>
        <dbReference type="SAM" id="MobiDB-lite"/>
    </source>
</evidence>
<feature type="region of interest" description="Disordered" evidence="12">
    <location>
        <begin position="133"/>
        <end position="165"/>
    </location>
</feature>
<evidence type="ECO:0000256" key="1">
    <source>
        <dbReference type="ARBA" id="ARBA00002966"/>
    </source>
</evidence>
<organism evidence="13 14">
    <name type="scientific">Striga hermonthica</name>
    <name type="common">Purple witchweed</name>
    <name type="synonym">Buchnera hermonthica</name>
    <dbReference type="NCBI Taxonomy" id="68872"/>
    <lineage>
        <taxon>Eukaryota</taxon>
        <taxon>Viridiplantae</taxon>
        <taxon>Streptophyta</taxon>
        <taxon>Embryophyta</taxon>
        <taxon>Tracheophyta</taxon>
        <taxon>Spermatophyta</taxon>
        <taxon>Magnoliopsida</taxon>
        <taxon>eudicotyledons</taxon>
        <taxon>Gunneridae</taxon>
        <taxon>Pentapetalae</taxon>
        <taxon>asterids</taxon>
        <taxon>lamiids</taxon>
        <taxon>Lamiales</taxon>
        <taxon>Orobanchaceae</taxon>
        <taxon>Buchnereae</taxon>
        <taxon>Striga</taxon>
    </lineage>
</organism>
<feature type="compositionally biased region" description="Basic and acidic residues" evidence="12">
    <location>
        <begin position="139"/>
        <end position="161"/>
    </location>
</feature>
<evidence type="ECO:0000256" key="2">
    <source>
        <dbReference type="ARBA" id="ARBA00004334"/>
    </source>
</evidence>
<evidence type="ECO:0000256" key="4">
    <source>
        <dbReference type="ARBA" id="ARBA00018725"/>
    </source>
</evidence>
<evidence type="ECO:0000313" key="13">
    <source>
        <dbReference type="EMBL" id="CAA0818537.1"/>
    </source>
</evidence>
<dbReference type="InterPro" id="IPR006814">
    <property type="entry name" value="PSII_PsbR"/>
</dbReference>
<evidence type="ECO:0000256" key="11">
    <source>
        <dbReference type="ARBA" id="ARBA00023276"/>
    </source>
</evidence>
<sequence>MATTVMSSLSLKPAPFAVEKSAVRGLPPLARTTRFRVVASGVKKIKTDKPYGVNGGMALRDGVDASGRKPKGKGVYQYVDKYGANVDGYSPIYNEDEWSPSGDVYVGGKTGLAIWAVTLAGLLAGVRPPWRGDGTLDQSRVRERAGGGFRHGGERDGEKTLGFKGFNRPRRRWDDGCDAAGDGGAYRQQMEAPVLDEFHYPVRIFRHAEAGWGRDGRRVAEDADYYHCRAAWPQEQNLGDFRQREK</sequence>
<accession>A0A9N7N0I5</accession>
<comment type="similarity">
    <text evidence="3">Belongs to the psbR family.</text>
</comment>
<dbReference type="PANTHER" id="PTHR34369:SF7">
    <property type="entry name" value="PHOTOSYSTEM II 10 KDA POLYPEPTIDE, CHLOROPLASTIC"/>
    <property type="match status" value="1"/>
</dbReference>
<keyword evidence="14" id="KW-1185">Reference proteome</keyword>
<dbReference type="AlphaFoldDB" id="A0A9N7N0I5"/>
<keyword evidence="10" id="KW-0472">Membrane</keyword>
<keyword evidence="11" id="KW-0604">Photosystem II</keyword>
<name>A0A9N7N0I5_STRHE</name>
<keyword evidence="5" id="KW-0150">Chloroplast</keyword>
<dbReference type="OrthoDB" id="496093at2759"/>
<dbReference type="GO" id="GO:0009535">
    <property type="term" value="C:chloroplast thylakoid membrane"/>
    <property type="evidence" value="ECO:0007669"/>
    <property type="project" value="UniProtKB-SubCell"/>
</dbReference>
<dbReference type="GO" id="GO:0009654">
    <property type="term" value="C:photosystem II oxygen evolving complex"/>
    <property type="evidence" value="ECO:0007669"/>
    <property type="project" value="InterPro"/>
</dbReference>
<dbReference type="EMBL" id="CACSLK010017224">
    <property type="protein sequence ID" value="CAA0818537.1"/>
    <property type="molecule type" value="Genomic_DNA"/>
</dbReference>
<evidence type="ECO:0000256" key="6">
    <source>
        <dbReference type="ARBA" id="ARBA00022531"/>
    </source>
</evidence>
<comment type="subcellular location">
    <subcellularLocation>
        <location evidence="2">Plastid</location>
        <location evidence="2">Chloroplast thylakoid membrane</location>
    </subcellularLocation>
</comment>
<comment type="function">
    <text evidence="1">Associated with the oxygen-evolving complex of photosystem II.</text>
</comment>
<dbReference type="GO" id="GO:0015979">
    <property type="term" value="P:photosynthesis"/>
    <property type="evidence" value="ECO:0007669"/>
    <property type="project" value="UniProtKB-KW"/>
</dbReference>
<evidence type="ECO:0000256" key="7">
    <source>
        <dbReference type="ARBA" id="ARBA00022640"/>
    </source>
</evidence>
<dbReference type="PANTHER" id="PTHR34369">
    <property type="entry name" value="PHOTOSYSTEM II 10 KDA POLYPEPTIDE, CHLOROPLASTIC"/>
    <property type="match status" value="1"/>
</dbReference>
<dbReference type="Pfam" id="PF04725">
    <property type="entry name" value="PsbR"/>
    <property type="match status" value="1"/>
</dbReference>
<evidence type="ECO:0000256" key="8">
    <source>
        <dbReference type="ARBA" id="ARBA00022946"/>
    </source>
</evidence>
<proteinExistence type="inferred from homology"/>
<evidence type="ECO:0000256" key="10">
    <source>
        <dbReference type="ARBA" id="ARBA00023136"/>
    </source>
</evidence>
<evidence type="ECO:0000256" key="5">
    <source>
        <dbReference type="ARBA" id="ARBA00022528"/>
    </source>
</evidence>